<feature type="region of interest" description="Disordered" evidence="7">
    <location>
        <begin position="1003"/>
        <end position="1033"/>
    </location>
</feature>
<accession>A0AAF0J1W2</accession>
<proteinExistence type="inferred from homology"/>
<keyword evidence="3" id="KW-0227">DNA damage</keyword>
<dbReference type="SUPFAM" id="SSF54001">
    <property type="entry name" value="Cysteine proteinases"/>
    <property type="match status" value="1"/>
</dbReference>
<evidence type="ECO:0000313" key="13">
    <source>
        <dbReference type="Proteomes" id="UP001214415"/>
    </source>
</evidence>
<evidence type="ECO:0000256" key="8">
    <source>
        <dbReference type="SAM" id="Phobius"/>
    </source>
</evidence>
<dbReference type="PANTHER" id="PTHR12135">
    <property type="entry name" value="DNA REPAIR PROTEIN XP-C / RAD4"/>
    <property type="match status" value="1"/>
</dbReference>
<dbReference type="GO" id="GO:0005737">
    <property type="term" value="C:cytoplasm"/>
    <property type="evidence" value="ECO:0007669"/>
    <property type="project" value="TreeGrafter"/>
</dbReference>
<feature type="compositionally biased region" description="Polar residues" evidence="7">
    <location>
        <begin position="772"/>
        <end position="791"/>
    </location>
</feature>
<feature type="domain" description="Rad4 beta-hairpin" evidence="10">
    <location>
        <begin position="1200"/>
        <end position="1263"/>
    </location>
</feature>
<evidence type="ECO:0000256" key="2">
    <source>
        <dbReference type="ARBA" id="ARBA00009525"/>
    </source>
</evidence>
<comment type="similarity">
    <text evidence="2">Belongs to the XPC family.</text>
</comment>
<evidence type="ECO:0000256" key="6">
    <source>
        <dbReference type="SAM" id="Coils"/>
    </source>
</evidence>
<dbReference type="InterPro" id="IPR042488">
    <property type="entry name" value="Rad4_BHD3_sf"/>
</dbReference>
<keyword evidence="8" id="KW-0812">Transmembrane</keyword>
<organism evidence="12 13">
    <name type="scientific">Malassezia equina</name>
    <dbReference type="NCBI Taxonomy" id="1381935"/>
    <lineage>
        <taxon>Eukaryota</taxon>
        <taxon>Fungi</taxon>
        <taxon>Dikarya</taxon>
        <taxon>Basidiomycota</taxon>
        <taxon>Ustilaginomycotina</taxon>
        <taxon>Malasseziomycetes</taxon>
        <taxon>Malasseziales</taxon>
        <taxon>Malasseziaceae</taxon>
        <taxon>Malassezia</taxon>
    </lineage>
</organism>
<dbReference type="GO" id="GO:0006298">
    <property type="term" value="P:mismatch repair"/>
    <property type="evidence" value="ECO:0007669"/>
    <property type="project" value="TreeGrafter"/>
</dbReference>
<feature type="compositionally biased region" description="Polar residues" evidence="7">
    <location>
        <begin position="1415"/>
        <end position="1429"/>
    </location>
</feature>
<feature type="compositionally biased region" description="Low complexity" evidence="7">
    <location>
        <begin position="590"/>
        <end position="599"/>
    </location>
</feature>
<protein>
    <submittedName>
        <fullName evidence="12">Uncharacterized protein</fullName>
    </submittedName>
</protein>
<dbReference type="GO" id="GO:0006289">
    <property type="term" value="P:nucleotide-excision repair"/>
    <property type="evidence" value="ECO:0007669"/>
    <property type="project" value="InterPro"/>
</dbReference>
<keyword evidence="13" id="KW-1185">Reference proteome</keyword>
<dbReference type="SMART" id="SM01032">
    <property type="entry name" value="BHD_3"/>
    <property type="match status" value="1"/>
</dbReference>
<sequence>MMQRMNMLDEKLERILSRLDHSPSPASSCAPATCPPGSCAPATKTLPTLGWDLHCYDMLACISPDAYLQHRRDVLEHMFDGLPDPDICVFLMDVFTKEIEWMSGIITERRVETLLSEISFLREQVKLQPSYLQTLNLEQVTHRIYVLAICYGIFGIALLAARDSSQSHMMEGRVPSSHMRYLQDVLVGLRTMDTLAEPTIEFVIAMTLLIVCLCCSRPPASAAFLLGHVIQVALLLGLDEEPPASMPFEEASCRVHLYAILCIHDWFMTTFIKRRPLILEDAKKLPSVFGTEEQLSKFLLPYHRMKLRIANLFCRSSSLMIPTDNGYAHVQQLHQEAKTLQRETQRLWNDIQDGADLSYSMKHLQRTCGDTALHYLMIRIHLPYYMLGWDDQRYRLSRDTCFSSARALLRLFRDAFSWKVPMKNTGVSDESYFPTEFPIASRMWYFCHWCTAAAVLLLKHLTLLNERNEQPSWDVERESIVQDLCIMSRLLNYLAPVSSIAQEGYDSMQRVAAHIMQVDLDTLQPGSGNCVTHWADRIMPTRCSQKPYAEPMSMLRSLVRHNGLSVSDTGSDSTHDSPKSSTTGGSQPVSASSAALDSSTTPQVPDMSSTVPTMLTTELDTFWAKFAVPPLSMPLPPAMTANSMPMPSELPAPSPFLLPSQNLMQMPTDISSVVHPKDMLMGDPLNFNVGTIGPFTDHFIRSLDDYAKSDEDGWDDVSLDMSGLHAPPDDADMDMDDVDVDVSHNAYADLYDAVQEQPSASAQVPVPTRPLQITLNQPSPKSKRSTMVTTTPRDRKNRLLVHQVHTLAILAATRIRNRWCNDPKLRDTLQDMVPSLLLHKLQAIHPRLEPKRRERVRMFESFMTELVSWWHARFHVHARMAAAAAWRQPSKDLWQPVPASPHTWIDGWYVETALEREQRHKREARSKKRTQEVAIFPTGEQSSVPTYLRLLPPPEAAASPKDLCAAAQRRLGSRETKSILFCALCRSLGIPARLVVSVQVVPSAASKGPSRPPPSSSAPTDDDDDMYIEPIDDKTPPTVWVEVYSRPYQHWLTVDAVRGFVKPTGVRHMEPLPSQRQNKLLYIAAFEEDGYARDVTARYTRTLYTRVARLRPSVRGQTWWTCVAQALHRPQKLDRDAMEDVELEDQARQEPMPTSVGAFKDHPVYVLERHLLRDQVIHPPHRVGTFQGEPVFLRANVIKLLSARQWYNVGRVIRANEIPLKWARQRVYTTMSKRLEEQARASSGDDTMEGLFADFQTEVYVPPAVCNGYVPRNAFGHVDLFVPSMLPAGGTHIQHPLAAKAAKQLGISYADAVVGFEFRRFKSLPKMAGIVVPAEHSQLVNAAVAELEEAEARNEAAKAQRHALKNWSRLLTALVVAKRVQEEYGASEARAAPAEEAHVTETRQLSVPEPLPTQLPATNQEDCGPSTQPAPSPTRARGPIISLEEMVAAASRETSSSPAHDTPPQEAAPKRRRIILKRSAPGPRRSARHAAQVRPSYDESDEDDG</sequence>
<dbReference type="Gene3D" id="2.20.20.110">
    <property type="entry name" value="Rad4, beta-hairpin domain BHD1"/>
    <property type="match status" value="1"/>
</dbReference>
<feature type="region of interest" description="Disordered" evidence="7">
    <location>
        <begin position="1386"/>
        <end position="1505"/>
    </location>
</feature>
<evidence type="ECO:0000256" key="3">
    <source>
        <dbReference type="ARBA" id="ARBA00022763"/>
    </source>
</evidence>
<dbReference type="Gene3D" id="3.30.60.290">
    <property type="entry name" value="Rad4, beta-hairpin domain BHD2"/>
    <property type="match status" value="1"/>
</dbReference>
<feature type="domain" description="Rad4 beta-hairpin" evidence="9">
    <location>
        <begin position="1148"/>
        <end position="1198"/>
    </location>
</feature>
<evidence type="ECO:0000313" key="12">
    <source>
        <dbReference type="EMBL" id="WFD24908.1"/>
    </source>
</evidence>
<dbReference type="InterPro" id="IPR018327">
    <property type="entry name" value="BHD_2"/>
</dbReference>
<comment type="subcellular location">
    <subcellularLocation>
        <location evidence="1">Nucleus</location>
    </subcellularLocation>
</comment>
<reference evidence="12" key="1">
    <citation type="submission" date="2023-03" db="EMBL/GenBank/DDBJ databases">
        <title>Mating type loci evolution in Malassezia.</title>
        <authorList>
            <person name="Coelho M.A."/>
        </authorList>
    </citation>
    <scope>NUCLEOTIDE SEQUENCE</scope>
    <source>
        <strain evidence="12">CBS 12830</strain>
    </source>
</reference>
<dbReference type="Pfam" id="PF03835">
    <property type="entry name" value="Rad4"/>
    <property type="match status" value="1"/>
</dbReference>
<feature type="domain" description="Rad4 beta-hairpin" evidence="11">
    <location>
        <begin position="1270"/>
        <end position="1344"/>
    </location>
</feature>
<evidence type="ECO:0000256" key="4">
    <source>
        <dbReference type="ARBA" id="ARBA00023204"/>
    </source>
</evidence>
<evidence type="ECO:0000259" key="11">
    <source>
        <dbReference type="SMART" id="SM01032"/>
    </source>
</evidence>
<feature type="compositionally biased region" description="Polar residues" evidence="7">
    <location>
        <begin position="600"/>
        <end position="610"/>
    </location>
</feature>
<evidence type="ECO:0000259" key="10">
    <source>
        <dbReference type="SMART" id="SM01031"/>
    </source>
</evidence>
<feature type="region of interest" description="Disordered" evidence="7">
    <location>
        <begin position="772"/>
        <end position="792"/>
    </location>
</feature>
<feature type="compositionally biased region" description="Polar residues" evidence="7">
    <location>
        <begin position="579"/>
        <end position="589"/>
    </location>
</feature>
<dbReference type="InterPro" id="IPR036985">
    <property type="entry name" value="Transglutaminase-like_sf"/>
</dbReference>
<evidence type="ECO:0000259" key="9">
    <source>
        <dbReference type="SMART" id="SM01030"/>
    </source>
</evidence>
<dbReference type="Pfam" id="PF10405">
    <property type="entry name" value="BHD_3"/>
    <property type="match status" value="1"/>
</dbReference>
<dbReference type="Gene3D" id="3.90.260.10">
    <property type="entry name" value="Transglutaminase-like"/>
    <property type="match status" value="1"/>
</dbReference>
<dbReference type="InterPro" id="IPR018328">
    <property type="entry name" value="Rad4_beta-hairpin_dom3"/>
</dbReference>
<evidence type="ECO:0000256" key="5">
    <source>
        <dbReference type="ARBA" id="ARBA00023242"/>
    </source>
</evidence>
<dbReference type="GO" id="GO:0071942">
    <property type="term" value="C:XPC complex"/>
    <property type="evidence" value="ECO:0007669"/>
    <property type="project" value="TreeGrafter"/>
</dbReference>
<keyword evidence="4" id="KW-0234">DNA repair</keyword>
<keyword evidence="8" id="KW-0472">Membrane</keyword>
<dbReference type="PANTHER" id="PTHR12135:SF0">
    <property type="entry name" value="DNA REPAIR PROTEIN COMPLEMENTING XP-C CELLS"/>
    <property type="match status" value="1"/>
</dbReference>
<gene>
    <name evidence="12" type="ORF">MEQU1_003614</name>
</gene>
<dbReference type="CDD" id="cd12148">
    <property type="entry name" value="fungal_TF_MHR"/>
    <property type="match status" value="1"/>
</dbReference>
<dbReference type="EMBL" id="CP119907">
    <property type="protein sequence ID" value="WFD24908.1"/>
    <property type="molecule type" value="Genomic_DNA"/>
</dbReference>
<name>A0AAF0J1W2_9BASI</name>
<keyword evidence="5" id="KW-0539">Nucleus</keyword>
<dbReference type="Gene3D" id="3.30.70.2460">
    <property type="entry name" value="Rad4, beta-hairpin domain BHD3"/>
    <property type="match status" value="1"/>
</dbReference>
<evidence type="ECO:0000256" key="7">
    <source>
        <dbReference type="SAM" id="MobiDB-lite"/>
    </source>
</evidence>
<keyword evidence="6" id="KW-0175">Coiled coil</keyword>
<keyword evidence="8" id="KW-1133">Transmembrane helix</keyword>
<dbReference type="Proteomes" id="UP001214415">
    <property type="component" value="Chromosome 8"/>
</dbReference>
<dbReference type="GO" id="GO:0000111">
    <property type="term" value="C:nucleotide-excision repair factor 2 complex"/>
    <property type="evidence" value="ECO:0007669"/>
    <property type="project" value="TreeGrafter"/>
</dbReference>
<dbReference type="SMART" id="SM01031">
    <property type="entry name" value="BHD_2"/>
    <property type="match status" value="1"/>
</dbReference>
<feature type="transmembrane region" description="Helical" evidence="8">
    <location>
        <begin position="144"/>
        <end position="161"/>
    </location>
</feature>
<dbReference type="Pfam" id="PF10404">
    <property type="entry name" value="BHD_2"/>
    <property type="match status" value="1"/>
</dbReference>
<feature type="coiled-coil region" evidence="6">
    <location>
        <begin position="1340"/>
        <end position="1367"/>
    </location>
</feature>
<dbReference type="SMART" id="SM01030">
    <property type="entry name" value="BHD_1"/>
    <property type="match status" value="1"/>
</dbReference>
<dbReference type="InterPro" id="IPR018325">
    <property type="entry name" value="Rad4/PNGase_transGLS-fold"/>
</dbReference>
<feature type="region of interest" description="Disordered" evidence="7">
    <location>
        <begin position="564"/>
        <end position="610"/>
    </location>
</feature>
<dbReference type="InterPro" id="IPR038765">
    <property type="entry name" value="Papain-like_cys_pep_sf"/>
</dbReference>
<dbReference type="GO" id="GO:0003697">
    <property type="term" value="F:single-stranded DNA binding"/>
    <property type="evidence" value="ECO:0007669"/>
    <property type="project" value="TreeGrafter"/>
</dbReference>
<dbReference type="InterPro" id="IPR018326">
    <property type="entry name" value="Rad4_beta-hairpin_dom1"/>
</dbReference>
<evidence type="ECO:0000256" key="1">
    <source>
        <dbReference type="ARBA" id="ARBA00004123"/>
    </source>
</evidence>
<dbReference type="InterPro" id="IPR004583">
    <property type="entry name" value="DNA_repair_Rad4"/>
</dbReference>
<dbReference type="Pfam" id="PF10403">
    <property type="entry name" value="BHD_1"/>
    <property type="match status" value="1"/>
</dbReference>
<dbReference type="GO" id="GO:0003684">
    <property type="term" value="F:damaged DNA binding"/>
    <property type="evidence" value="ECO:0007669"/>
    <property type="project" value="InterPro"/>
</dbReference>